<evidence type="ECO:0000256" key="6">
    <source>
        <dbReference type="ARBA" id="ARBA00023180"/>
    </source>
</evidence>
<dbReference type="FunFam" id="2.10.25.10:FF:000095">
    <property type="entry name" value="Notch, isoform B"/>
    <property type="match status" value="1"/>
</dbReference>
<dbReference type="PRINTS" id="PR00010">
    <property type="entry name" value="EGFBLOOD"/>
</dbReference>
<evidence type="ECO:0000256" key="5">
    <source>
        <dbReference type="ARBA" id="ARBA00023157"/>
    </source>
</evidence>
<dbReference type="InterPro" id="IPR000152">
    <property type="entry name" value="EGF-type_Asp/Asn_hydroxyl_site"/>
</dbReference>
<feature type="domain" description="EGF-like" evidence="10">
    <location>
        <begin position="718"/>
        <end position="754"/>
    </location>
</feature>
<dbReference type="RefSeq" id="XP_031570050.1">
    <property type="nucleotide sequence ID" value="XM_031714190.1"/>
</dbReference>
<dbReference type="SUPFAM" id="SSF57196">
    <property type="entry name" value="EGF/Laminin"/>
    <property type="match status" value="13"/>
</dbReference>
<evidence type="ECO:0000256" key="7">
    <source>
        <dbReference type="PROSITE-ProRule" id="PRU00076"/>
    </source>
</evidence>
<evidence type="ECO:0000256" key="8">
    <source>
        <dbReference type="SAM" id="MobiDB-lite"/>
    </source>
</evidence>
<dbReference type="InterPro" id="IPR001881">
    <property type="entry name" value="EGF-like_Ca-bd_dom"/>
</dbReference>
<proteinExistence type="inferred from homology"/>
<dbReference type="PANTHER" id="PTHR24049:SF22">
    <property type="entry name" value="DROSOPHILA CRUMBS HOMOLOG"/>
    <property type="match status" value="1"/>
</dbReference>
<evidence type="ECO:0000256" key="1">
    <source>
        <dbReference type="ARBA" id="ARBA00006373"/>
    </source>
</evidence>
<evidence type="ECO:0000256" key="4">
    <source>
        <dbReference type="ARBA" id="ARBA00022737"/>
    </source>
</evidence>
<keyword evidence="11" id="KW-1185">Reference proteome</keyword>
<dbReference type="Pfam" id="PF00008">
    <property type="entry name" value="EGF"/>
    <property type="match status" value="12"/>
</dbReference>
<feature type="disulfide bond" evidence="7">
    <location>
        <begin position="707"/>
        <end position="716"/>
    </location>
</feature>
<feature type="signal peptide" evidence="9">
    <location>
        <begin position="1"/>
        <end position="19"/>
    </location>
</feature>
<feature type="disulfide bond" evidence="7">
    <location>
        <begin position="906"/>
        <end position="915"/>
    </location>
</feature>
<dbReference type="FunFam" id="2.10.25.10:FF:000321">
    <property type="entry name" value="Protein delta homolog 1"/>
    <property type="match status" value="3"/>
</dbReference>
<feature type="domain" description="EGF-like" evidence="10">
    <location>
        <begin position="476"/>
        <end position="513"/>
    </location>
</feature>
<dbReference type="InterPro" id="IPR000742">
    <property type="entry name" value="EGF"/>
</dbReference>
<feature type="chain" id="PRO_5027635732" evidence="9">
    <location>
        <begin position="20"/>
        <end position="1304"/>
    </location>
</feature>
<feature type="disulfide bond" evidence="7">
    <location>
        <begin position="668"/>
        <end position="677"/>
    </location>
</feature>
<feature type="disulfide bond" evidence="7">
    <location>
        <begin position="350"/>
        <end position="359"/>
    </location>
</feature>
<feature type="domain" description="EGF-like" evidence="10">
    <location>
        <begin position="794"/>
        <end position="830"/>
    </location>
</feature>
<dbReference type="InParanoid" id="A0A6P8IV99"/>
<evidence type="ECO:0000313" key="12">
    <source>
        <dbReference type="RefSeq" id="XP_031570050.1"/>
    </source>
</evidence>
<evidence type="ECO:0000256" key="9">
    <source>
        <dbReference type="SAM" id="SignalP"/>
    </source>
</evidence>
<feature type="compositionally biased region" description="Low complexity" evidence="8">
    <location>
        <begin position="1214"/>
        <end position="1225"/>
    </location>
</feature>
<dbReference type="PANTHER" id="PTHR24049">
    <property type="entry name" value="CRUMBS FAMILY MEMBER"/>
    <property type="match status" value="1"/>
</dbReference>
<comment type="caution">
    <text evidence="7">Lacks conserved residue(s) required for the propagation of feature annotation.</text>
</comment>
<dbReference type="SMART" id="SM00179">
    <property type="entry name" value="EGF_CA"/>
    <property type="match status" value="13"/>
</dbReference>
<dbReference type="InterPro" id="IPR051022">
    <property type="entry name" value="Notch_Cell-Fate_Det"/>
</dbReference>
<dbReference type="PROSITE" id="PS51257">
    <property type="entry name" value="PROKAR_LIPOPROTEIN"/>
    <property type="match status" value="1"/>
</dbReference>
<keyword evidence="3 9" id="KW-0732">Signal</keyword>
<dbReference type="Pfam" id="PF12661">
    <property type="entry name" value="hEGF"/>
    <property type="match status" value="1"/>
</dbReference>
<dbReference type="SMART" id="SM00181">
    <property type="entry name" value="EGF"/>
    <property type="match status" value="18"/>
</dbReference>
<feature type="disulfide bond" evidence="7">
    <location>
        <begin position="427"/>
        <end position="436"/>
    </location>
</feature>
<feature type="disulfide bond" evidence="7">
    <location>
        <begin position="582"/>
        <end position="591"/>
    </location>
</feature>
<dbReference type="FunFam" id="2.10.25.10:FF:000255">
    <property type="entry name" value="Sushi, nidogen and EGF-like domains 1"/>
    <property type="match status" value="3"/>
</dbReference>
<dbReference type="PROSITE" id="PS01186">
    <property type="entry name" value="EGF_2"/>
    <property type="match status" value="7"/>
</dbReference>
<accession>A0A6P8IV99</accession>
<feature type="disulfide bond" evidence="7">
    <location>
        <begin position="744"/>
        <end position="753"/>
    </location>
</feature>
<evidence type="ECO:0000313" key="11">
    <source>
        <dbReference type="Proteomes" id="UP000515163"/>
    </source>
</evidence>
<dbReference type="KEGG" id="aten:116304451"/>
<name>A0A6P8IV99_ACTTE</name>
<dbReference type="GeneID" id="116304451"/>
<sequence length="1304" mass="141729">MGRVLTLCLILATVSCSSSTNLAKLSSTIHKIGDVLKRLKNEPTTTKDGHVLKKPIGATLDDTLEGSGNIPGKLTKEERNVNNKIKNKFSGNKKLQSRHKKDHGIPQAMKPLQVVATSAVIRNRLNKQPRVSPKPVKAIHVWGQTPFNTVVSNIMKMNERLREEQQQKRLIQQFQDNRLQEFSPVQTPEIKTPQLPISDFQLPMKEPTLQGKLPQVIQINEHEGDSKNVETPVDEGADARGVLQRPIILGDQINHEAPQTLAQPNEPQEDFYNHYVQQYNPHEREEQEQAQERAQEQVPEIQEQEPLRNHYRRHHFHHHSTVKTKPKCDPNPCLNDGVCTAFLHDYECTCPIGFMGRHCEDINQCLPNPCKNNGNCYPTKTGFQCTCVHGYKGENCEAISKCIPNPCKNNGVCQEPIRSSQDYLCICSPGYKGSNCQEKDYCGTHNPCRNGGSCINGESSRLCRCRDGYTGPDCGDIDVCHSSPCSNGGTCISSGAGMFKCQCSYMYSGYTCEEKSSRCAALPCQNGGTCIELDNNNGGFRCECSSHYSGVLCQNTRNPCEQNPCGHNGRCLASGDSYVCVCEPGFSGTTCEVHLTTMCQGCDMNAKCIAGKCVCLPGFNGNGNVCEVLYSHGSNETQHESVPSKCHPNPCYNGGICKETEKSFTCECVDNFVGLTCQETLPCNSQPCQHGGMCVDDRKSGTYTCQCEKGYKGKNCEEPTACEPNPCENGATCTPRGNSYVCKCTKRFQGPKCEEDKCSLCDVHAHCEDGKCVCDNGYSGEGTKDECFRDGASNPRFCLPNPCKNGGSCQELPNGHSCICYEGFSGDNCELGLGAAPPKPKPDPCASNPCHHDGTCINEGNTFRCNCTAAYQGKTCQEEAPHFCHPNPCLHGGTCQETGSGYTCKCPGAYRGQNCDVDDCDQCDIHAICIHGACRCRIGYKGDGLQCEKIKRCHQCHKYASCVANECICNPGYTGNGQICSAETCQDGCPSNSHCMRGVCVCGKGYYFDGKHCLVPPATAEIPPCPANCEANCLSSCPQHCCKVTVHPITVQTTDTCPQHCSATCAPTCPPKCCSKPYLPSAAQTVECPTDCNSDHCAPSCPSQCCSHNTCPSVCHEKCQPFCPIRCCSPDEIPPPINPTALAPLMDIDEGGTAAPVVTSCPAQCKSGCQASCPAQCCEMDTTLGNAVSRSLLKTKPKSGSSSKHTTVKKKTSSVKASQSVASVSELSPERKEKLIHTLSALLSSPLGKCPEECETDCSYLCPAPCCKIKSKKKTIIEINTNDEGQKNAKNMPDQPDFDLELDR</sequence>
<organism evidence="11 12">
    <name type="scientific">Actinia tenebrosa</name>
    <name type="common">Australian red waratah sea anemone</name>
    <dbReference type="NCBI Taxonomy" id="6105"/>
    <lineage>
        <taxon>Eukaryota</taxon>
        <taxon>Metazoa</taxon>
        <taxon>Cnidaria</taxon>
        <taxon>Anthozoa</taxon>
        <taxon>Hexacorallia</taxon>
        <taxon>Actiniaria</taxon>
        <taxon>Actiniidae</taxon>
        <taxon>Actinia</taxon>
    </lineage>
</organism>
<dbReference type="InterPro" id="IPR013032">
    <property type="entry name" value="EGF-like_CS"/>
</dbReference>
<keyword evidence="2 7" id="KW-0245">EGF-like domain</keyword>
<dbReference type="PROSITE" id="PS00010">
    <property type="entry name" value="ASX_HYDROXYL"/>
    <property type="match status" value="1"/>
</dbReference>
<feature type="domain" description="EGF-like" evidence="10">
    <location>
        <begin position="438"/>
        <end position="475"/>
    </location>
</feature>
<keyword evidence="5 7" id="KW-1015">Disulfide bond</keyword>
<dbReference type="Proteomes" id="UP000515163">
    <property type="component" value="Unplaced"/>
</dbReference>
<feature type="domain" description="EGF-like" evidence="10">
    <location>
        <begin position="841"/>
        <end position="877"/>
    </location>
</feature>
<feature type="domain" description="EGF-like" evidence="10">
    <location>
        <begin position="679"/>
        <end position="717"/>
    </location>
</feature>
<feature type="disulfide bond" evidence="7">
    <location>
        <begin position="688"/>
        <end position="705"/>
    </location>
</feature>
<dbReference type="GO" id="GO:0005509">
    <property type="term" value="F:calcium ion binding"/>
    <property type="evidence" value="ECO:0007669"/>
    <property type="project" value="InterPro"/>
</dbReference>
<feature type="domain" description="EGF-like" evidence="10">
    <location>
        <begin position="880"/>
        <end position="916"/>
    </location>
</feature>
<feature type="domain" description="EGF-like" evidence="10">
    <location>
        <begin position="515"/>
        <end position="554"/>
    </location>
</feature>
<feature type="region of interest" description="Disordered" evidence="8">
    <location>
        <begin position="1192"/>
        <end position="1226"/>
    </location>
</feature>
<feature type="disulfide bond" evidence="7">
    <location>
        <begin position="465"/>
        <end position="474"/>
    </location>
</feature>
<evidence type="ECO:0000256" key="2">
    <source>
        <dbReference type="ARBA" id="ARBA00022536"/>
    </source>
</evidence>
<protein>
    <submittedName>
        <fullName evidence="12">Fibropellin-1-like isoform X1</fullName>
    </submittedName>
</protein>
<feature type="region of interest" description="Disordered" evidence="8">
    <location>
        <begin position="1281"/>
        <end position="1304"/>
    </location>
</feature>
<feature type="disulfide bond" evidence="7">
    <location>
        <begin position="544"/>
        <end position="553"/>
    </location>
</feature>
<dbReference type="OrthoDB" id="5956949at2759"/>
<dbReference type="PROSITE" id="PS00022">
    <property type="entry name" value="EGF_1"/>
    <property type="match status" value="13"/>
</dbReference>
<feature type="domain" description="EGF-like" evidence="10">
    <location>
        <begin position="324"/>
        <end position="360"/>
    </location>
</feature>
<dbReference type="Gene3D" id="2.10.25.10">
    <property type="entry name" value="Laminin"/>
    <property type="match status" value="13"/>
</dbReference>
<feature type="domain" description="EGF-like" evidence="10">
    <location>
        <begin position="398"/>
        <end position="437"/>
    </location>
</feature>
<feature type="disulfide bond" evidence="7">
    <location>
        <begin position="387"/>
        <end position="396"/>
    </location>
</feature>
<evidence type="ECO:0000259" key="10">
    <source>
        <dbReference type="PROSITE" id="PS50026"/>
    </source>
</evidence>
<comment type="similarity">
    <text evidence="1">Belongs to the EGF domain peptide family.</text>
</comment>
<dbReference type="CDD" id="cd00054">
    <property type="entry name" value="EGF_CA"/>
    <property type="match status" value="10"/>
</dbReference>
<dbReference type="PROSITE" id="PS50026">
    <property type="entry name" value="EGF_3"/>
    <property type="match status" value="13"/>
</dbReference>
<feature type="disulfide bond" evidence="7">
    <location>
        <begin position="820"/>
        <end position="829"/>
    </location>
</feature>
<evidence type="ECO:0000256" key="3">
    <source>
        <dbReference type="ARBA" id="ARBA00022729"/>
    </source>
</evidence>
<feature type="domain" description="EGF-like" evidence="10">
    <location>
        <begin position="642"/>
        <end position="678"/>
    </location>
</feature>
<feature type="disulfide bond" evidence="7">
    <location>
        <begin position="503"/>
        <end position="512"/>
    </location>
</feature>
<feature type="domain" description="EGF-like" evidence="10">
    <location>
        <begin position="361"/>
        <end position="397"/>
    </location>
</feature>
<keyword evidence="6" id="KW-0325">Glycoprotein</keyword>
<feature type="domain" description="EGF-like" evidence="10">
    <location>
        <begin position="556"/>
        <end position="592"/>
    </location>
</feature>
<gene>
    <name evidence="12" type="primary">LOC116304451</name>
</gene>
<feature type="disulfide bond" evidence="7">
    <location>
        <begin position="867"/>
        <end position="876"/>
    </location>
</feature>
<keyword evidence="4" id="KW-0677">Repeat</keyword>
<reference evidence="12" key="1">
    <citation type="submission" date="2025-08" db="UniProtKB">
        <authorList>
            <consortium name="RefSeq"/>
        </authorList>
    </citation>
    <scope>IDENTIFICATION</scope>
    <source>
        <tissue evidence="12">Tentacle</tissue>
    </source>
</reference>